<dbReference type="PANTHER" id="PTHR11566:SF131">
    <property type="entry name" value="GTPASE, PUTATIVE (AFU_ORTHOLOGUE AFUA_6G07630)-RELATED"/>
    <property type="match status" value="1"/>
</dbReference>
<evidence type="ECO:0000256" key="3">
    <source>
        <dbReference type="SAM" id="MobiDB-lite"/>
    </source>
</evidence>
<dbReference type="GO" id="GO:0031623">
    <property type="term" value="P:receptor internalization"/>
    <property type="evidence" value="ECO:0007669"/>
    <property type="project" value="TreeGrafter"/>
</dbReference>
<keyword evidence="7" id="KW-1185">Reference proteome</keyword>
<dbReference type="PRINTS" id="PR00195">
    <property type="entry name" value="DYNAMIN"/>
</dbReference>
<organism evidence="6 7">
    <name type="scientific">Pycnoporus cinnabarinus</name>
    <name type="common">Cinnabar-red polypore</name>
    <name type="synonym">Trametes cinnabarina</name>
    <dbReference type="NCBI Taxonomy" id="5643"/>
    <lineage>
        <taxon>Eukaryota</taxon>
        <taxon>Fungi</taxon>
        <taxon>Dikarya</taxon>
        <taxon>Basidiomycota</taxon>
        <taxon>Agaricomycotina</taxon>
        <taxon>Agaricomycetes</taxon>
        <taxon>Polyporales</taxon>
        <taxon>Polyporaceae</taxon>
        <taxon>Trametes</taxon>
    </lineage>
</organism>
<dbReference type="InterPro" id="IPR020850">
    <property type="entry name" value="GED_dom"/>
</dbReference>
<proteinExistence type="predicted"/>
<evidence type="ECO:0000256" key="2">
    <source>
        <dbReference type="ARBA" id="ARBA00023134"/>
    </source>
</evidence>
<evidence type="ECO:0008006" key="8">
    <source>
        <dbReference type="Google" id="ProtNLM"/>
    </source>
</evidence>
<dbReference type="Proteomes" id="UP000029665">
    <property type="component" value="Unassembled WGS sequence"/>
</dbReference>
<dbReference type="OrthoDB" id="5061070at2759"/>
<dbReference type="CDD" id="cd08771">
    <property type="entry name" value="DLP_1"/>
    <property type="match status" value="1"/>
</dbReference>
<feature type="compositionally biased region" description="Low complexity" evidence="3">
    <location>
        <begin position="705"/>
        <end position="720"/>
    </location>
</feature>
<dbReference type="GO" id="GO:0005737">
    <property type="term" value="C:cytoplasm"/>
    <property type="evidence" value="ECO:0007669"/>
    <property type="project" value="TreeGrafter"/>
</dbReference>
<dbReference type="PROSITE" id="PS51718">
    <property type="entry name" value="G_DYNAMIN_2"/>
    <property type="match status" value="1"/>
</dbReference>
<evidence type="ECO:0000313" key="6">
    <source>
        <dbReference type="EMBL" id="CDO76145.1"/>
    </source>
</evidence>
<dbReference type="PROSITE" id="PS51388">
    <property type="entry name" value="GED"/>
    <property type="match status" value="1"/>
</dbReference>
<feature type="domain" description="GED" evidence="4">
    <location>
        <begin position="795"/>
        <end position="884"/>
    </location>
</feature>
<dbReference type="PANTHER" id="PTHR11566">
    <property type="entry name" value="DYNAMIN"/>
    <property type="match status" value="1"/>
</dbReference>
<dbReference type="Gene3D" id="3.40.50.300">
    <property type="entry name" value="P-loop containing nucleotide triphosphate hydrolases"/>
    <property type="match status" value="1"/>
</dbReference>
<sequence>MQTLCGNPYVYIATLEVGLNKGFMPAVEQGTRGPLFASSASPAGADGVSDMPQLFKAGRSLQKSSLNALVQPGLRCFFPRTALFNTLQLIMLSPENPASPRGPQPSTSVPSGGGDRSLIHDTNFSKTSQELIQFVTTLRGLGAQVLLDLPRIVVIGNQSAGKSSLVEAISGVSDRPATRAVWDSQLTAHASRGDRSASRAMPERIFVRWEFDDYGALLDEVREVPFGPRLTNKTDVEPLLRRAQAAILNGSMSDEELAQFARDEAKGKGTAKKALAFSRNTICVDLKGPDLVDLSFVDLPGIVQNADTDIVRLVEDLVTSYVDGNCLILVALPMSDDIENQKAARIAKEADPLGLRTIGVLTKPDTLPPGSTKRRELWLDVLEGREHVLQHGYYCTRQPDDDQRLAGITSMEARAAEADFFRTTSPWSSSTVPHRFGTQNLVKSISELLTRIISDSLPGLLSEVASQLANTNKQLEALPPQVATEPSAFVLDLVTKFRSDVVQLVEGSPQHTALVQSNRKTYQEFKSAILSTAPAFLPFLPPKDKNAKRTSKGGRAKLVRIDDEEPGRALPPRKYIYLDEVREHIRAAVTRELPNNIPYPAKRSLIQQFQKSWETHTMACFERVQMNLKTNLIELIKDRFERFSHLKGVISPSVMELMSRCAGETIGQLKTILKLESAAPFTQNTHYFADKRDKQLARYKQTRRGNTGTSSGTSMDTADGLYDDQEDEDDGPAAGGWGGGAKDDFSFSVPRPPTMLNDKDKTSLKNALAELVKLGYQVSEDDLGKLNKPDEYEEELEVMAEVRAYFQRIIDYVPLSIDQHLLYVLAESLQGVLIEKLGLGSAKADARCAAYIAEDPHVVALRGELIAKKAKLESVQRALFNFGL</sequence>
<dbReference type="Pfam" id="PF01031">
    <property type="entry name" value="Dynamin_M"/>
    <property type="match status" value="1"/>
</dbReference>
<dbReference type="Gene3D" id="1.20.120.1240">
    <property type="entry name" value="Dynamin, middle domain"/>
    <property type="match status" value="1"/>
</dbReference>
<feature type="compositionally biased region" description="Acidic residues" evidence="3">
    <location>
        <begin position="721"/>
        <end position="731"/>
    </location>
</feature>
<accession>A0A060SP32</accession>
<name>A0A060SP32_PYCCI</name>
<feature type="domain" description="Dynamin-type G" evidence="5">
    <location>
        <begin position="146"/>
        <end position="458"/>
    </location>
</feature>
<gene>
    <name evidence="6" type="ORF">BN946_scf185027.g8</name>
</gene>
<dbReference type="STRING" id="5643.A0A060SP32"/>
<feature type="region of interest" description="Disordered" evidence="3">
    <location>
        <begin position="95"/>
        <end position="120"/>
    </location>
</feature>
<dbReference type="HOGENOM" id="CLU_008964_4_1_1"/>
<dbReference type="InterPro" id="IPR001401">
    <property type="entry name" value="Dynamin_GTPase"/>
</dbReference>
<dbReference type="OMA" id="THGYYCT"/>
<dbReference type="GO" id="GO:0008017">
    <property type="term" value="F:microtubule binding"/>
    <property type="evidence" value="ECO:0007669"/>
    <property type="project" value="TreeGrafter"/>
</dbReference>
<dbReference type="Pfam" id="PF00350">
    <property type="entry name" value="Dynamin_N"/>
    <property type="match status" value="1"/>
</dbReference>
<dbReference type="InterPro" id="IPR045063">
    <property type="entry name" value="Dynamin_N"/>
</dbReference>
<dbReference type="GO" id="GO:0005874">
    <property type="term" value="C:microtubule"/>
    <property type="evidence" value="ECO:0007669"/>
    <property type="project" value="TreeGrafter"/>
</dbReference>
<evidence type="ECO:0000259" key="5">
    <source>
        <dbReference type="PROSITE" id="PS51718"/>
    </source>
</evidence>
<dbReference type="SMART" id="SM00053">
    <property type="entry name" value="DYNc"/>
    <property type="match status" value="1"/>
</dbReference>
<dbReference type="InterPro" id="IPR022812">
    <property type="entry name" value="Dynamin"/>
</dbReference>
<evidence type="ECO:0000259" key="4">
    <source>
        <dbReference type="PROSITE" id="PS51388"/>
    </source>
</evidence>
<dbReference type="InterPro" id="IPR000375">
    <property type="entry name" value="Dynamin_stalk"/>
</dbReference>
<keyword evidence="1" id="KW-0547">Nucleotide-binding</keyword>
<dbReference type="InterPro" id="IPR030381">
    <property type="entry name" value="G_DYNAMIN_dom"/>
</dbReference>
<dbReference type="GO" id="GO:0003924">
    <property type="term" value="F:GTPase activity"/>
    <property type="evidence" value="ECO:0007669"/>
    <property type="project" value="InterPro"/>
</dbReference>
<dbReference type="InterPro" id="IPR027417">
    <property type="entry name" value="P-loop_NTPase"/>
</dbReference>
<reference evidence="6" key="1">
    <citation type="submission" date="2014-01" db="EMBL/GenBank/DDBJ databases">
        <title>The genome of the white-rot fungus Pycnoporus cinnabarinus: a basidiomycete model with a versatile arsenal for lignocellulosic biomass breakdown.</title>
        <authorList>
            <person name="Levasseur A."/>
            <person name="Lomascolo A."/>
            <person name="Ruiz-Duenas F.J."/>
            <person name="Uzan E."/>
            <person name="Piumi F."/>
            <person name="Kues U."/>
            <person name="Ram A.F.J."/>
            <person name="Murat C."/>
            <person name="Haon M."/>
            <person name="Benoit I."/>
            <person name="Arfi Y."/>
            <person name="Chevret D."/>
            <person name="Drula E."/>
            <person name="Kwon M.J."/>
            <person name="Gouret P."/>
            <person name="Lesage-Meessen L."/>
            <person name="Lombard V."/>
            <person name="Mariette J."/>
            <person name="Noirot C."/>
            <person name="Park J."/>
            <person name="Patyshakuliyeva A."/>
            <person name="Wieneger R.A.B."/>
            <person name="Wosten H.A.B."/>
            <person name="Martin F."/>
            <person name="Coutinho P.M."/>
            <person name="de Vries R."/>
            <person name="Martinez A.T."/>
            <person name="Klopp C."/>
            <person name="Pontarotti P."/>
            <person name="Henrissat B."/>
            <person name="Record E."/>
        </authorList>
    </citation>
    <scope>NUCLEOTIDE SEQUENCE [LARGE SCALE GENOMIC DNA]</scope>
    <source>
        <strain evidence="6">BRFM137</strain>
    </source>
</reference>
<keyword evidence="2" id="KW-0342">GTP-binding</keyword>
<feature type="region of interest" description="Disordered" evidence="3">
    <location>
        <begin position="698"/>
        <end position="737"/>
    </location>
</feature>
<evidence type="ECO:0000256" key="1">
    <source>
        <dbReference type="ARBA" id="ARBA00022741"/>
    </source>
</evidence>
<dbReference type="EMBL" id="CCBP010000342">
    <property type="protein sequence ID" value="CDO76145.1"/>
    <property type="molecule type" value="Genomic_DNA"/>
</dbReference>
<dbReference type="GO" id="GO:0005525">
    <property type="term" value="F:GTP binding"/>
    <property type="evidence" value="ECO:0007669"/>
    <property type="project" value="InterPro"/>
</dbReference>
<comment type="caution">
    <text evidence="6">The sequence shown here is derived from an EMBL/GenBank/DDBJ whole genome shotgun (WGS) entry which is preliminary data.</text>
</comment>
<dbReference type="AlphaFoldDB" id="A0A060SP32"/>
<dbReference type="SUPFAM" id="SSF52540">
    <property type="entry name" value="P-loop containing nucleoside triphosphate hydrolases"/>
    <property type="match status" value="1"/>
</dbReference>
<evidence type="ECO:0000313" key="7">
    <source>
        <dbReference type="Proteomes" id="UP000029665"/>
    </source>
</evidence>
<dbReference type="GO" id="GO:0005886">
    <property type="term" value="C:plasma membrane"/>
    <property type="evidence" value="ECO:0007669"/>
    <property type="project" value="TreeGrafter"/>
</dbReference>
<protein>
    <recommendedName>
        <fullName evidence="8">GED domain-containing protein</fullName>
    </recommendedName>
</protein>